<proteinExistence type="predicted"/>
<organism evidence="2 3">
    <name type="scientific">Agrocybe chaxingu</name>
    <dbReference type="NCBI Taxonomy" id="84603"/>
    <lineage>
        <taxon>Eukaryota</taxon>
        <taxon>Fungi</taxon>
        <taxon>Dikarya</taxon>
        <taxon>Basidiomycota</taxon>
        <taxon>Agaricomycotina</taxon>
        <taxon>Agaricomycetes</taxon>
        <taxon>Agaricomycetidae</taxon>
        <taxon>Agaricales</taxon>
        <taxon>Agaricineae</taxon>
        <taxon>Strophariaceae</taxon>
        <taxon>Agrocybe</taxon>
    </lineage>
</organism>
<evidence type="ECO:0000313" key="2">
    <source>
        <dbReference type="EMBL" id="KAJ3513189.1"/>
    </source>
</evidence>
<dbReference type="AlphaFoldDB" id="A0A9W8K5C5"/>
<feature type="compositionally biased region" description="Polar residues" evidence="1">
    <location>
        <begin position="189"/>
        <end position="198"/>
    </location>
</feature>
<dbReference type="EMBL" id="JANKHO010000212">
    <property type="protein sequence ID" value="KAJ3513189.1"/>
    <property type="molecule type" value="Genomic_DNA"/>
</dbReference>
<protein>
    <submittedName>
        <fullName evidence="2">Uncharacterized protein</fullName>
    </submittedName>
</protein>
<dbReference type="Proteomes" id="UP001148786">
    <property type="component" value="Unassembled WGS sequence"/>
</dbReference>
<name>A0A9W8K5C5_9AGAR</name>
<comment type="caution">
    <text evidence="2">The sequence shown here is derived from an EMBL/GenBank/DDBJ whole genome shotgun (WGS) entry which is preliminary data.</text>
</comment>
<gene>
    <name evidence="2" type="ORF">NLJ89_g3088</name>
</gene>
<feature type="compositionally biased region" description="Low complexity" evidence="1">
    <location>
        <begin position="175"/>
        <end position="188"/>
    </location>
</feature>
<keyword evidence="3" id="KW-1185">Reference proteome</keyword>
<evidence type="ECO:0000256" key="1">
    <source>
        <dbReference type="SAM" id="MobiDB-lite"/>
    </source>
</evidence>
<reference evidence="2" key="1">
    <citation type="submission" date="2022-07" db="EMBL/GenBank/DDBJ databases">
        <title>Genome Sequence of Agrocybe chaxingu.</title>
        <authorList>
            <person name="Buettner E."/>
        </authorList>
    </citation>
    <scope>NUCLEOTIDE SEQUENCE</scope>
    <source>
        <strain evidence="2">MP-N11</strain>
    </source>
</reference>
<sequence length="245" mass="27365">MGEGAPFVSPDVGKAQYHLIWEVAPYLWLAESKNETEAFYERFFNLWFAVKKDFYWLKYGGTAKIKPGRSWRAFLRIKEAAFGIAREHELLSEDETMRHENVPVVWVSDSEDESHDSIARKDEVLRQGETMRHDNVVIYVSDSEDDDSEVEGVLQYPKANIVSKELASENASQDVGSSTSSVSEVTGSAACTPQSQKCALSPADTTKNKKAAAASSPYPRPRPVKAADSSPYPRPRSVKKTRLSN</sequence>
<feature type="region of interest" description="Disordered" evidence="1">
    <location>
        <begin position="166"/>
        <end position="245"/>
    </location>
</feature>
<feature type="compositionally biased region" description="Basic residues" evidence="1">
    <location>
        <begin position="236"/>
        <end position="245"/>
    </location>
</feature>
<accession>A0A9W8K5C5</accession>
<evidence type="ECO:0000313" key="3">
    <source>
        <dbReference type="Proteomes" id="UP001148786"/>
    </source>
</evidence>